<organism evidence="1 2">
    <name type="scientific">marine gamma proteobacterium HTCC2143</name>
    <dbReference type="NCBI Taxonomy" id="247633"/>
    <lineage>
        <taxon>Bacteria</taxon>
        <taxon>Pseudomonadati</taxon>
        <taxon>Pseudomonadota</taxon>
        <taxon>Gammaproteobacteria</taxon>
        <taxon>Cellvibrionales</taxon>
        <taxon>Spongiibacteraceae</taxon>
        <taxon>BD1-7 clade</taxon>
    </lineage>
</organism>
<name>A0YGD7_9GAMM</name>
<keyword evidence="2" id="KW-1185">Reference proteome</keyword>
<sequence length="46" mass="5334">MEQEKLGAFYYAGLASYSGDKKAWGEIMQRLYRADKTNAYYQRFGG</sequence>
<comment type="caution">
    <text evidence="1">The sequence shown here is derived from an EMBL/GenBank/DDBJ whole genome shotgun (WGS) entry which is preliminary data.</text>
</comment>
<protein>
    <submittedName>
        <fullName evidence="1">Uncharacterized protein</fullName>
    </submittedName>
</protein>
<dbReference type="Proteomes" id="UP000004931">
    <property type="component" value="Unassembled WGS sequence"/>
</dbReference>
<dbReference type="EMBL" id="AAVT01000010">
    <property type="protein sequence ID" value="EAW30163.1"/>
    <property type="molecule type" value="Genomic_DNA"/>
</dbReference>
<evidence type="ECO:0000313" key="2">
    <source>
        <dbReference type="Proteomes" id="UP000004931"/>
    </source>
</evidence>
<dbReference type="AlphaFoldDB" id="A0YGD7"/>
<accession>A0YGD7</accession>
<proteinExistence type="predicted"/>
<gene>
    <name evidence="1" type="ORF">GP2143_11337</name>
</gene>
<reference evidence="1 2" key="1">
    <citation type="journal article" date="2010" name="J. Bacteriol.">
        <title>Genome sequence of the oligotrophic marine Gammaproteobacterium HTCC2143, isolated from the Oregon Coast.</title>
        <authorList>
            <person name="Oh H.M."/>
            <person name="Kang I."/>
            <person name="Ferriera S."/>
            <person name="Giovannoni S.J."/>
            <person name="Cho J.C."/>
        </authorList>
    </citation>
    <scope>NUCLEOTIDE SEQUENCE [LARGE SCALE GENOMIC DNA]</scope>
    <source>
        <strain evidence="1 2">HTCC2143</strain>
    </source>
</reference>
<evidence type="ECO:0000313" key="1">
    <source>
        <dbReference type="EMBL" id="EAW30163.1"/>
    </source>
</evidence>